<accession>A0A1W0A1H4</accession>
<feature type="non-terminal residue" evidence="3">
    <location>
        <position position="193"/>
    </location>
</feature>
<evidence type="ECO:0000313" key="4">
    <source>
        <dbReference type="Proteomes" id="UP000243217"/>
    </source>
</evidence>
<keyword evidence="1" id="KW-0812">Transmembrane</keyword>
<protein>
    <recommendedName>
        <fullName evidence="2">YrhK domain-containing protein</fullName>
    </recommendedName>
</protein>
<comment type="caution">
    <text evidence="3">The sequence shown here is derived from an EMBL/GenBank/DDBJ whole genome shotgun (WGS) entry which is preliminary data.</text>
</comment>
<dbReference type="AlphaFoldDB" id="A0A1W0A1H4"/>
<feature type="transmembrane region" description="Helical" evidence="1">
    <location>
        <begin position="6"/>
        <end position="27"/>
    </location>
</feature>
<dbReference type="InterPro" id="IPR025424">
    <property type="entry name" value="YrhK_domain"/>
</dbReference>
<keyword evidence="4" id="KW-1185">Reference proteome</keyword>
<keyword evidence="1" id="KW-0472">Membrane</keyword>
<reference evidence="3 4" key="1">
    <citation type="journal article" date="2014" name="Genome Biol. Evol.">
        <title>The secreted proteins of Achlya hypogyna and Thraustotheca clavata identify the ancestral oomycete secretome and reveal gene acquisitions by horizontal gene transfer.</title>
        <authorList>
            <person name="Misner I."/>
            <person name="Blouin N."/>
            <person name="Leonard G."/>
            <person name="Richards T.A."/>
            <person name="Lane C.E."/>
        </authorList>
    </citation>
    <scope>NUCLEOTIDE SEQUENCE [LARGE SCALE GENOMIC DNA]</scope>
    <source>
        <strain evidence="3 4">ATCC 34112</strain>
    </source>
</reference>
<evidence type="ECO:0000259" key="2">
    <source>
        <dbReference type="Pfam" id="PF14145"/>
    </source>
</evidence>
<feature type="domain" description="YrhK" evidence="2">
    <location>
        <begin position="110"/>
        <end position="172"/>
    </location>
</feature>
<dbReference type="Pfam" id="PF14145">
    <property type="entry name" value="YrhK"/>
    <property type="match status" value="2"/>
</dbReference>
<evidence type="ECO:0000256" key="1">
    <source>
        <dbReference type="SAM" id="Phobius"/>
    </source>
</evidence>
<feature type="non-terminal residue" evidence="3">
    <location>
        <position position="1"/>
    </location>
</feature>
<feature type="domain" description="YrhK" evidence="2">
    <location>
        <begin position="44"/>
        <end position="95"/>
    </location>
</feature>
<evidence type="ECO:0000313" key="3">
    <source>
        <dbReference type="EMBL" id="OQS04107.1"/>
    </source>
</evidence>
<feature type="transmembrane region" description="Helical" evidence="1">
    <location>
        <begin position="76"/>
        <end position="94"/>
    </location>
</feature>
<dbReference type="Proteomes" id="UP000243217">
    <property type="component" value="Unassembled WGS sequence"/>
</dbReference>
<feature type="transmembrane region" description="Helical" evidence="1">
    <location>
        <begin position="39"/>
        <end position="64"/>
    </location>
</feature>
<gene>
    <name evidence="3" type="ORF">THRCLA_20974</name>
</gene>
<dbReference type="OrthoDB" id="369339at2759"/>
<dbReference type="EMBL" id="JNBS01000681">
    <property type="protein sequence ID" value="OQS04107.1"/>
    <property type="molecule type" value="Genomic_DNA"/>
</dbReference>
<feature type="transmembrane region" description="Helical" evidence="1">
    <location>
        <begin position="106"/>
        <end position="130"/>
    </location>
</feature>
<sequence length="193" mass="21286">EGGVIGAWLFVVGCAFFLFASCWEIFTTRLCHGQNLLPYLPLICSVVNVIGSVQFIVGAVYFVPIVYATGPSVGCYLFITGCSTFLVANLIDFARFVQTGSFLNQIWWHLNFFFNCMGNVWFIVGSYYFLPQFLVLTPENDPNGDIAASNTTFAVNLYVTGSVGFVLGPTFYILASYKDSTRCNGENYKAPGV</sequence>
<proteinExistence type="predicted"/>
<feature type="transmembrane region" description="Helical" evidence="1">
    <location>
        <begin position="150"/>
        <end position="174"/>
    </location>
</feature>
<organism evidence="3 4">
    <name type="scientific">Thraustotheca clavata</name>
    <dbReference type="NCBI Taxonomy" id="74557"/>
    <lineage>
        <taxon>Eukaryota</taxon>
        <taxon>Sar</taxon>
        <taxon>Stramenopiles</taxon>
        <taxon>Oomycota</taxon>
        <taxon>Saprolegniomycetes</taxon>
        <taxon>Saprolegniales</taxon>
        <taxon>Achlyaceae</taxon>
        <taxon>Thraustotheca</taxon>
    </lineage>
</organism>
<name>A0A1W0A1H4_9STRA</name>
<keyword evidence="1" id="KW-1133">Transmembrane helix</keyword>